<dbReference type="InterPro" id="IPR032675">
    <property type="entry name" value="LRR_dom_sf"/>
</dbReference>
<dbReference type="GeneTree" id="ENSGT01030000234531"/>
<dbReference type="PROSITE" id="PS51450">
    <property type="entry name" value="LRR"/>
    <property type="match status" value="1"/>
</dbReference>
<keyword evidence="6" id="KW-0677">Repeat</keyword>
<dbReference type="PANTHER" id="PTHR14224">
    <property type="entry name" value="SIMILAR TO PREFERENTIALLY EXPRESSED ANTIGEN IN MELANOMA-LIKE 3"/>
    <property type="match status" value="1"/>
</dbReference>
<dbReference type="eggNOG" id="ENOG502QWSJ">
    <property type="taxonomic scope" value="Eukaryota"/>
</dbReference>
<comment type="subcellular location">
    <subcellularLocation>
        <location evidence="1">Cytoplasm</location>
    </subcellularLocation>
</comment>
<reference evidence="7" key="2">
    <citation type="submission" date="2025-08" db="UniProtKB">
        <authorList>
            <consortium name="Ensembl"/>
        </authorList>
    </citation>
    <scope>IDENTIFICATION</scope>
</reference>
<dbReference type="RefSeq" id="XP_031803192.1">
    <property type="nucleotide sequence ID" value="XM_031947332.1"/>
</dbReference>
<dbReference type="OrthoDB" id="9802850at2759"/>
<keyword evidence="8" id="KW-1185">Reference proteome</keyword>
<evidence type="ECO:0000256" key="3">
    <source>
        <dbReference type="ARBA" id="ARBA00014228"/>
    </source>
</evidence>
<protein>
    <recommendedName>
        <fullName evidence="3">Leucine-rich repeat-containing protein 14</fullName>
    </recommendedName>
</protein>
<accession>G3VN81</accession>
<evidence type="ECO:0000313" key="8">
    <source>
        <dbReference type="Proteomes" id="UP000007648"/>
    </source>
</evidence>
<reference evidence="7 8" key="1">
    <citation type="journal article" date="2011" name="Proc. Natl. Acad. Sci. U.S.A.">
        <title>Genetic diversity and population structure of the endangered marsupial Sarcophilus harrisii (Tasmanian devil).</title>
        <authorList>
            <person name="Miller W."/>
            <person name="Hayes V.M."/>
            <person name="Ratan A."/>
            <person name="Petersen D.C."/>
            <person name="Wittekindt N.E."/>
            <person name="Miller J."/>
            <person name="Walenz B."/>
            <person name="Knight J."/>
            <person name="Qi J."/>
            <person name="Zhao F."/>
            <person name="Wang Q."/>
            <person name="Bedoya-Reina O.C."/>
            <person name="Katiyar N."/>
            <person name="Tomsho L.P."/>
            <person name="Kasson L.M."/>
            <person name="Hardie R.A."/>
            <person name="Woodbridge P."/>
            <person name="Tindall E.A."/>
            <person name="Bertelsen M.F."/>
            <person name="Dixon D."/>
            <person name="Pyecroft S."/>
            <person name="Helgen K.M."/>
            <person name="Lesk A.M."/>
            <person name="Pringle T.H."/>
            <person name="Patterson N."/>
            <person name="Zhang Y."/>
            <person name="Kreiss A."/>
            <person name="Woods G.M."/>
            <person name="Jones M.E."/>
            <person name="Schuster S.C."/>
        </authorList>
    </citation>
    <scope>NUCLEOTIDE SEQUENCE [LARGE SCALE GENOMIC DNA]</scope>
</reference>
<evidence type="ECO:0000256" key="1">
    <source>
        <dbReference type="ARBA" id="ARBA00004496"/>
    </source>
</evidence>
<dbReference type="InterPro" id="IPR050694">
    <property type="entry name" value="LRRC14/PRAME"/>
</dbReference>
<evidence type="ECO:0000313" key="7">
    <source>
        <dbReference type="Ensembl" id="ENSSHAP00000004636.2"/>
    </source>
</evidence>
<dbReference type="InterPro" id="IPR001611">
    <property type="entry name" value="Leu-rich_rpt"/>
</dbReference>
<organism evidence="7 8">
    <name type="scientific">Sarcophilus harrisii</name>
    <name type="common">Tasmanian devil</name>
    <name type="synonym">Sarcophilus laniarius</name>
    <dbReference type="NCBI Taxonomy" id="9305"/>
    <lineage>
        <taxon>Eukaryota</taxon>
        <taxon>Metazoa</taxon>
        <taxon>Chordata</taxon>
        <taxon>Craniata</taxon>
        <taxon>Vertebrata</taxon>
        <taxon>Euteleostomi</taxon>
        <taxon>Mammalia</taxon>
        <taxon>Metatheria</taxon>
        <taxon>Dasyuromorphia</taxon>
        <taxon>Dasyuridae</taxon>
        <taxon>Sarcophilus</taxon>
    </lineage>
</organism>
<sequence length="511" mass="59332">MYSLRYLSARQLVQNEEATCKIMEFFPRQLYGILLKVAFRYKKSMLLQELVKNWPYPQLKVQMLLQICHQCMRTSKKCSDCQWAFPYNETSKNNFDDIIKGVVSYIKEIINDGSKTLPSRRLQQLDMTGLLGKYFLWNHKLMRLWASSISRAKICTLQQKIHDSENQEKSQVPETSTFPVELQVDFLVDLEVSLKSEEFLMAALQDNINSLLHLTCRDFYVDKLSVHDAAKFLVPLDPLVLRRIDLSKGQMKLMDIGWFMSQISIFQNMKSLKFPEFEFTNWWEEPSLKSQFDIFVTESNKLKHLTEIAFHNICLSDHLEYLLGGLLCSLQSLELSYCSLTNKDLTYLARSQHSTHLIKLNLIGNSIDQIEHVLELLKAASRSLVWLNMAFCGITDSKFYAALPSLCCCSKLSYLGLYGNHMTSTSVLTLLKQYQHKLPHLKAVAIPIFTDCCANLLDFRHLPRSMESYINARKFNSVLKELEELPRAEQESPINYTLNCNFPVIDYFDFQ</sequence>
<dbReference type="Proteomes" id="UP000007648">
    <property type="component" value="Unassembled WGS sequence"/>
</dbReference>
<evidence type="ECO:0000256" key="6">
    <source>
        <dbReference type="ARBA" id="ARBA00022737"/>
    </source>
</evidence>
<dbReference type="Ensembl" id="ENSSHAT00000004684.2">
    <property type="protein sequence ID" value="ENSSHAP00000004636.2"/>
    <property type="gene ID" value="ENSSHAG00000004074.2"/>
</dbReference>
<dbReference type="InParanoid" id="G3VN81"/>
<keyword evidence="5" id="KW-0433">Leucine-rich repeat</keyword>
<evidence type="ECO:0000256" key="2">
    <source>
        <dbReference type="ARBA" id="ARBA00009552"/>
    </source>
</evidence>
<dbReference type="GO" id="GO:0005737">
    <property type="term" value="C:cytoplasm"/>
    <property type="evidence" value="ECO:0007669"/>
    <property type="project" value="UniProtKB-SubCell"/>
</dbReference>
<reference evidence="7" key="3">
    <citation type="submission" date="2025-09" db="UniProtKB">
        <authorList>
            <consortium name="Ensembl"/>
        </authorList>
    </citation>
    <scope>IDENTIFICATION</scope>
</reference>
<dbReference type="GeneID" id="116420717"/>
<dbReference type="AlphaFoldDB" id="G3VN81"/>
<keyword evidence="4" id="KW-0963">Cytoplasm</keyword>
<dbReference type="PANTHER" id="PTHR14224:SF9">
    <property type="entry name" value="LEUCINE-RICH REPEAT-CONTAINING PROTEIN 14"/>
    <property type="match status" value="1"/>
</dbReference>
<gene>
    <name evidence="7" type="primary">LOC116420717</name>
</gene>
<dbReference type="KEGG" id="shr:116420717"/>
<dbReference type="SUPFAM" id="SSF52047">
    <property type="entry name" value="RNI-like"/>
    <property type="match status" value="1"/>
</dbReference>
<dbReference type="Gene3D" id="3.80.10.10">
    <property type="entry name" value="Ribonuclease Inhibitor"/>
    <property type="match status" value="1"/>
</dbReference>
<name>G3VN81_SARHA</name>
<dbReference type="HOGENOM" id="CLU_039635_0_1_1"/>
<comment type="similarity">
    <text evidence="2">Belongs to the PRAME family. LRRC14 subfamily.</text>
</comment>
<proteinExistence type="inferred from homology"/>
<evidence type="ECO:0000256" key="5">
    <source>
        <dbReference type="ARBA" id="ARBA00022614"/>
    </source>
</evidence>
<evidence type="ECO:0000256" key="4">
    <source>
        <dbReference type="ARBA" id="ARBA00022490"/>
    </source>
</evidence>